<feature type="transmembrane region" description="Helical" evidence="1">
    <location>
        <begin position="242"/>
        <end position="260"/>
    </location>
</feature>
<keyword evidence="1" id="KW-1133">Transmembrane helix</keyword>
<feature type="transmembrane region" description="Helical" evidence="1">
    <location>
        <begin position="12"/>
        <end position="30"/>
    </location>
</feature>
<gene>
    <name evidence="2" type="ORF">SAMN04488018_103252</name>
</gene>
<reference evidence="2 3" key="1">
    <citation type="submission" date="2016-10" db="EMBL/GenBank/DDBJ databases">
        <authorList>
            <person name="de Groot N.N."/>
        </authorList>
    </citation>
    <scope>NUCLEOTIDE SEQUENCE [LARGE SCALE GENOMIC DNA]</scope>
    <source>
        <strain evidence="2 3">DSM 23048</strain>
    </source>
</reference>
<keyword evidence="1" id="KW-0472">Membrane</keyword>
<name>A0A1H6SZR0_9FLAO</name>
<sequence>MLCKIGYFNTTIYLYFIYTKFLKYIFVYIINKLMFYLILSILSSISVGVFLKVLKKNKTDIFQIIILNYITTVFLSFLIFKPNIQFSDNFPFLLISSLGILLPTIFVMQYLSIKNTGIIKTDIAQRMSLFIPILASIFIFKEDISNLKYIALLIGFLSIGFILKKEDNSNIKTKYSFLYLVFVFFGFGIIDICFKQVALYSTTPYTTTLFFIFCMALILSIIFYGSYLKIINQRFIITKKTVLFGSLIGVLNFMNIYFYLNAHKAFSSNPTVVFAGMNYGVILLGTLIGYFYFKEKLSKLNILGLLLSVISIGLLIYSQLSS</sequence>
<feature type="transmembrane region" description="Helical" evidence="1">
    <location>
        <begin position="61"/>
        <end position="80"/>
    </location>
</feature>
<accession>A0A1H6SZR0</accession>
<dbReference type="AlphaFoldDB" id="A0A1H6SZR0"/>
<organism evidence="2 3">
    <name type="scientific">Myroides marinus</name>
    <dbReference type="NCBI Taxonomy" id="703342"/>
    <lineage>
        <taxon>Bacteria</taxon>
        <taxon>Pseudomonadati</taxon>
        <taxon>Bacteroidota</taxon>
        <taxon>Flavobacteriia</taxon>
        <taxon>Flavobacteriales</taxon>
        <taxon>Flavobacteriaceae</taxon>
        <taxon>Myroides</taxon>
    </lineage>
</organism>
<feature type="transmembrane region" description="Helical" evidence="1">
    <location>
        <begin position="300"/>
        <end position="320"/>
    </location>
</feature>
<feature type="transmembrane region" description="Helical" evidence="1">
    <location>
        <begin position="92"/>
        <end position="111"/>
    </location>
</feature>
<evidence type="ECO:0000313" key="3">
    <source>
        <dbReference type="Proteomes" id="UP000183077"/>
    </source>
</evidence>
<evidence type="ECO:0000313" key="2">
    <source>
        <dbReference type="EMBL" id="SEI72456.1"/>
    </source>
</evidence>
<dbReference type="Proteomes" id="UP000183077">
    <property type="component" value="Unassembled WGS sequence"/>
</dbReference>
<keyword evidence="1" id="KW-0812">Transmembrane</keyword>
<dbReference type="EMBL" id="FNYS01000003">
    <property type="protein sequence ID" value="SEI72456.1"/>
    <property type="molecule type" value="Genomic_DNA"/>
</dbReference>
<evidence type="ECO:0000256" key="1">
    <source>
        <dbReference type="SAM" id="Phobius"/>
    </source>
</evidence>
<dbReference type="SUPFAM" id="SSF103481">
    <property type="entry name" value="Multidrug resistance efflux transporter EmrE"/>
    <property type="match status" value="1"/>
</dbReference>
<feature type="transmembrane region" description="Helical" evidence="1">
    <location>
        <begin position="209"/>
        <end position="230"/>
    </location>
</feature>
<protein>
    <recommendedName>
        <fullName evidence="4">EamA-like transporter family protein</fullName>
    </recommendedName>
</protein>
<feature type="transmembrane region" description="Helical" evidence="1">
    <location>
        <begin position="175"/>
        <end position="197"/>
    </location>
</feature>
<proteinExistence type="predicted"/>
<feature type="transmembrane region" description="Helical" evidence="1">
    <location>
        <begin position="123"/>
        <end position="140"/>
    </location>
</feature>
<feature type="transmembrane region" description="Helical" evidence="1">
    <location>
        <begin position="272"/>
        <end position="293"/>
    </location>
</feature>
<feature type="transmembrane region" description="Helical" evidence="1">
    <location>
        <begin position="36"/>
        <end position="54"/>
    </location>
</feature>
<dbReference type="InterPro" id="IPR037185">
    <property type="entry name" value="EmrE-like"/>
</dbReference>
<feature type="transmembrane region" description="Helical" evidence="1">
    <location>
        <begin position="146"/>
        <end position="163"/>
    </location>
</feature>
<evidence type="ECO:0008006" key="4">
    <source>
        <dbReference type="Google" id="ProtNLM"/>
    </source>
</evidence>